<proteinExistence type="predicted"/>
<organism evidence="1 2">
    <name type="scientific">Pluteus cervinus</name>
    <dbReference type="NCBI Taxonomy" id="181527"/>
    <lineage>
        <taxon>Eukaryota</taxon>
        <taxon>Fungi</taxon>
        <taxon>Dikarya</taxon>
        <taxon>Basidiomycota</taxon>
        <taxon>Agaricomycotina</taxon>
        <taxon>Agaricomycetes</taxon>
        <taxon>Agaricomycetidae</taxon>
        <taxon>Agaricales</taxon>
        <taxon>Pluteineae</taxon>
        <taxon>Pluteaceae</taxon>
        <taxon>Pluteus</taxon>
    </lineage>
</organism>
<dbReference type="EMBL" id="ML208358">
    <property type="protein sequence ID" value="TFK68151.1"/>
    <property type="molecule type" value="Genomic_DNA"/>
</dbReference>
<accession>A0ACD3AQZ8</accession>
<dbReference type="Proteomes" id="UP000308600">
    <property type="component" value="Unassembled WGS sequence"/>
</dbReference>
<reference evidence="1 2" key="1">
    <citation type="journal article" date="2019" name="Nat. Ecol. Evol.">
        <title>Megaphylogeny resolves global patterns of mushroom evolution.</title>
        <authorList>
            <person name="Varga T."/>
            <person name="Krizsan K."/>
            <person name="Foldi C."/>
            <person name="Dima B."/>
            <person name="Sanchez-Garcia M."/>
            <person name="Sanchez-Ramirez S."/>
            <person name="Szollosi G.J."/>
            <person name="Szarkandi J.G."/>
            <person name="Papp V."/>
            <person name="Albert L."/>
            <person name="Andreopoulos W."/>
            <person name="Angelini C."/>
            <person name="Antonin V."/>
            <person name="Barry K.W."/>
            <person name="Bougher N.L."/>
            <person name="Buchanan P."/>
            <person name="Buyck B."/>
            <person name="Bense V."/>
            <person name="Catcheside P."/>
            <person name="Chovatia M."/>
            <person name="Cooper J."/>
            <person name="Damon W."/>
            <person name="Desjardin D."/>
            <person name="Finy P."/>
            <person name="Geml J."/>
            <person name="Haridas S."/>
            <person name="Hughes K."/>
            <person name="Justo A."/>
            <person name="Karasinski D."/>
            <person name="Kautmanova I."/>
            <person name="Kiss B."/>
            <person name="Kocsube S."/>
            <person name="Kotiranta H."/>
            <person name="LaButti K.M."/>
            <person name="Lechner B.E."/>
            <person name="Liimatainen K."/>
            <person name="Lipzen A."/>
            <person name="Lukacs Z."/>
            <person name="Mihaltcheva S."/>
            <person name="Morgado L.N."/>
            <person name="Niskanen T."/>
            <person name="Noordeloos M.E."/>
            <person name="Ohm R.A."/>
            <person name="Ortiz-Santana B."/>
            <person name="Ovrebo C."/>
            <person name="Racz N."/>
            <person name="Riley R."/>
            <person name="Savchenko A."/>
            <person name="Shiryaev A."/>
            <person name="Soop K."/>
            <person name="Spirin V."/>
            <person name="Szebenyi C."/>
            <person name="Tomsovsky M."/>
            <person name="Tulloss R.E."/>
            <person name="Uehling J."/>
            <person name="Grigoriev I.V."/>
            <person name="Vagvolgyi C."/>
            <person name="Papp T."/>
            <person name="Martin F.M."/>
            <person name="Miettinen O."/>
            <person name="Hibbett D.S."/>
            <person name="Nagy L.G."/>
        </authorList>
    </citation>
    <scope>NUCLEOTIDE SEQUENCE [LARGE SCALE GENOMIC DNA]</scope>
    <source>
        <strain evidence="1 2">NL-1719</strain>
    </source>
</reference>
<name>A0ACD3AQZ8_9AGAR</name>
<protein>
    <submittedName>
        <fullName evidence="1">Uncharacterized protein</fullName>
    </submittedName>
</protein>
<gene>
    <name evidence="1" type="ORF">BDN72DRAFT_59496</name>
</gene>
<evidence type="ECO:0000313" key="2">
    <source>
        <dbReference type="Proteomes" id="UP000308600"/>
    </source>
</evidence>
<keyword evidence="2" id="KW-1185">Reference proteome</keyword>
<sequence>MLTLSTIPASRATMIKAPPSGRSNIELLDLPHELVAHIFEALEDYELYRCSSLCRTLNQLSLNVLFMRYPFDVDILNGVIDLRLYAGKRSSPVVLPSLHRAVYLGPMPKIMVHLISASRPSPMTTLKILKDIVVRGRCNDVLWIDLRLMAAPQAYQPITQSLRDLVEAALHNGCEDLKITAGSGLESLLFPPCPIPPNSSYADQKKNLPPSKRLRRYLGQFFTKKRELTETGTISSLEEPPSPSPSIGSHGTYFPDAVYGVRDIRYPNAMNKGCVELSADFFTPTWLDWTLTIINHTTLVRLTIQPTTSSRVHYHMWYDVLPKISAPCLQWFYFSGAGLTVRDFAWFLVRHKATLKHLRLHFYVAYDAQLGYPAPGRNGCVKPGPSHLNPPPCSPLPLLPATGTPKIHLPSLRSLSLSPPLSIPSFLELLEAPYLPKLVSVEIVPYLDKFQSETDLDEAILSLGRFTSQRSTYIIPASKAESIRSETSANERKQPWFSQLVITNIVSLSWIKSHSTTSTFNPFSSLSTIERLNINTNKLLSTSEIITVLPQFLSNLSRLKWFGRLWMDVEEAKNLERVYWEEVRRCCPGLETVQFQFGLVTVLNFQMVDLVGGTVAWPE</sequence>
<evidence type="ECO:0000313" key="1">
    <source>
        <dbReference type="EMBL" id="TFK68151.1"/>
    </source>
</evidence>